<organism evidence="7 8">
    <name type="scientific">Dyadobacter psychrotolerans</name>
    <dbReference type="NCBI Taxonomy" id="2541721"/>
    <lineage>
        <taxon>Bacteria</taxon>
        <taxon>Pseudomonadati</taxon>
        <taxon>Bacteroidota</taxon>
        <taxon>Cytophagia</taxon>
        <taxon>Cytophagales</taxon>
        <taxon>Spirosomataceae</taxon>
        <taxon>Dyadobacter</taxon>
    </lineage>
</organism>
<dbReference type="PANTHER" id="PTHR42861">
    <property type="entry name" value="CALCIUM-TRANSPORTING ATPASE"/>
    <property type="match status" value="1"/>
</dbReference>
<comment type="caution">
    <text evidence="7">The sequence shown here is derived from an EMBL/GenBank/DDBJ whole genome shotgun (WGS) entry which is preliminary data.</text>
</comment>
<dbReference type="InterPro" id="IPR018303">
    <property type="entry name" value="ATPase_P-typ_P_site"/>
</dbReference>
<accession>A0A4V2Z2B1</accession>
<dbReference type="Gene3D" id="2.70.150.10">
    <property type="entry name" value="Calcium-transporting ATPase, cytoplasmic transduction domain A"/>
    <property type="match status" value="1"/>
</dbReference>
<dbReference type="InterPro" id="IPR023298">
    <property type="entry name" value="ATPase_P-typ_TM_dom_sf"/>
</dbReference>
<dbReference type="SUPFAM" id="SSF81665">
    <property type="entry name" value="Calcium ATPase, transmembrane domain M"/>
    <property type="match status" value="1"/>
</dbReference>
<dbReference type="Gene3D" id="1.20.1110.10">
    <property type="entry name" value="Calcium-transporting ATPase, transmembrane domain"/>
    <property type="match status" value="1"/>
</dbReference>
<dbReference type="EMBL" id="SMFL01000029">
    <property type="protein sequence ID" value="TDE08158.1"/>
    <property type="molecule type" value="Genomic_DNA"/>
</dbReference>
<dbReference type="PRINTS" id="PR00121">
    <property type="entry name" value="NAKATPASE"/>
</dbReference>
<keyword evidence="3 5" id="KW-1133">Transmembrane helix</keyword>
<dbReference type="Pfam" id="PF00122">
    <property type="entry name" value="E1-E2_ATPase"/>
    <property type="match status" value="1"/>
</dbReference>
<evidence type="ECO:0000256" key="1">
    <source>
        <dbReference type="ARBA" id="ARBA00004370"/>
    </source>
</evidence>
<dbReference type="InterPro" id="IPR008250">
    <property type="entry name" value="ATPase_P-typ_transduc_dom_A_sf"/>
</dbReference>
<dbReference type="AlphaFoldDB" id="A0A4V2Z2B1"/>
<evidence type="ECO:0000313" key="7">
    <source>
        <dbReference type="EMBL" id="TDE08158.1"/>
    </source>
</evidence>
<dbReference type="NCBIfam" id="TIGR01494">
    <property type="entry name" value="ATPase_P-type"/>
    <property type="match status" value="1"/>
</dbReference>
<keyword evidence="2 5" id="KW-0812">Transmembrane</keyword>
<evidence type="ECO:0000256" key="2">
    <source>
        <dbReference type="ARBA" id="ARBA00022692"/>
    </source>
</evidence>
<dbReference type="InterPro" id="IPR059000">
    <property type="entry name" value="ATPase_P-type_domA"/>
</dbReference>
<dbReference type="OrthoDB" id="1521937at2"/>
<evidence type="ECO:0000256" key="3">
    <source>
        <dbReference type="ARBA" id="ARBA00022989"/>
    </source>
</evidence>
<dbReference type="GO" id="GO:0005524">
    <property type="term" value="F:ATP binding"/>
    <property type="evidence" value="ECO:0007669"/>
    <property type="project" value="InterPro"/>
</dbReference>
<evidence type="ECO:0000259" key="6">
    <source>
        <dbReference type="Pfam" id="PF00122"/>
    </source>
</evidence>
<feature type="transmembrane region" description="Helical" evidence="5">
    <location>
        <begin position="154"/>
        <end position="172"/>
    </location>
</feature>
<dbReference type="PROSITE" id="PS00154">
    <property type="entry name" value="ATPASE_E1_E2"/>
    <property type="match status" value="1"/>
</dbReference>
<dbReference type="SUPFAM" id="SSF81653">
    <property type="entry name" value="Calcium ATPase, transduction domain A"/>
    <property type="match status" value="1"/>
</dbReference>
<proteinExistence type="predicted"/>
<feature type="domain" description="P-type ATPase A" evidence="6">
    <location>
        <begin position="27"/>
        <end position="133"/>
    </location>
</feature>
<dbReference type="InterPro" id="IPR023214">
    <property type="entry name" value="HAD_sf"/>
</dbReference>
<dbReference type="GO" id="GO:0016020">
    <property type="term" value="C:membrane"/>
    <property type="evidence" value="ECO:0007669"/>
    <property type="project" value="UniProtKB-SubCell"/>
</dbReference>
<dbReference type="PRINTS" id="PR00119">
    <property type="entry name" value="CATATPASE"/>
</dbReference>
<sequence>MRQSVLRWNGMQENPWKHLISWIRFPARVIRDGMVIEIPSENVTKGDILVIEAGDIVPADASVIEANQLEVDESALTGESIGVTKDTQLSLQEATLADQRNRLFKGTAVNNGNGKAIVTDIGNSTEVGKISVMVRNAERSATPLEAKLEGLGQVLIWVTAGLATLYLIVGVIRGEELKQLLETAVALSIAAIPEGMTVVATIAVANGVLRLAKQKVIVKRLSAVETLGNTNTIFTDKTGTLTQNK</sequence>
<feature type="transmembrane region" description="Helical" evidence="5">
    <location>
        <begin position="184"/>
        <end position="209"/>
    </location>
</feature>
<dbReference type="GO" id="GO:0016887">
    <property type="term" value="F:ATP hydrolysis activity"/>
    <property type="evidence" value="ECO:0007669"/>
    <property type="project" value="InterPro"/>
</dbReference>
<evidence type="ECO:0000256" key="4">
    <source>
        <dbReference type="ARBA" id="ARBA00023136"/>
    </source>
</evidence>
<keyword evidence="8" id="KW-1185">Reference proteome</keyword>
<reference evidence="7 8" key="1">
    <citation type="submission" date="2019-03" db="EMBL/GenBank/DDBJ databases">
        <title>Dyadobacter AR-3-6 sp. nov., isolated from arctic soil.</title>
        <authorList>
            <person name="Chaudhary D.K."/>
        </authorList>
    </citation>
    <scope>NUCLEOTIDE SEQUENCE [LARGE SCALE GENOMIC DNA]</scope>
    <source>
        <strain evidence="7 8">AR-3-6</strain>
    </source>
</reference>
<keyword evidence="4 5" id="KW-0472">Membrane</keyword>
<comment type="subcellular location">
    <subcellularLocation>
        <location evidence="1">Membrane</location>
    </subcellularLocation>
</comment>
<evidence type="ECO:0000313" key="8">
    <source>
        <dbReference type="Proteomes" id="UP000294850"/>
    </source>
</evidence>
<dbReference type="InterPro" id="IPR001757">
    <property type="entry name" value="P_typ_ATPase"/>
</dbReference>
<protein>
    <recommendedName>
        <fullName evidence="6">P-type ATPase A domain-containing protein</fullName>
    </recommendedName>
</protein>
<name>A0A4V2Z2B1_9BACT</name>
<dbReference type="Gene3D" id="3.40.50.1000">
    <property type="entry name" value="HAD superfamily/HAD-like"/>
    <property type="match status" value="1"/>
</dbReference>
<dbReference type="Proteomes" id="UP000294850">
    <property type="component" value="Unassembled WGS sequence"/>
</dbReference>
<evidence type="ECO:0000256" key="5">
    <source>
        <dbReference type="SAM" id="Phobius"/>
    </source>
</evidence>
<gene>
    <name evidence="7" type="ORF">E0F88_33110</name>
</gene>